<dbReference type="GO" id="GO:0003700">
    <property type="term" value="F:DNA-binding transcription factor activity"/>
    <property type="evidence" value="ECO:0000318"/>
    <property type="project" value="GO_Central"/>
</dbReference>
<organism evidence="6 7">
    <name type="scientific">Streptomyces coelicolor (strain ATCC BAA-471 / A3(2) / M145)</name>
    <dbReference type="NCBI Taxonomy" id="100226"/>
    <lineage>
        <taxon>Bacteria</taxon>
        <taxon>Bacillati</taxon>
        <taxon>Actinomycetota</taxon>
        <taxon>Actinomycetes</taxon>
        <taxon>Kitasatosporales</taxon>
        <taxon>Streptomycetaceae</taxon>
        <taxon>Streptomyces</taxon>
        <taxon>Streptomyces albidoflavus group</taxon>
    </lineage>
</organism>
<dbReference type="PANTHER" id="PTHR30146:SF147">
    <property type="entry name" value="HTH-TYPE TRANSCRIPTIONAL REGULATOR DEGA"/>
    <property type="match status" value="1"/>
</dbReference>
<evidence type="ECO:0000313" key="6">
    <source>
        <dbReference type="EMBL" id="CAB41205.1"/>
    </source>
</evidence>
<dbReference type="Pfam" id="PF00356">
    <property type="entry name" value="LacI"/>
    <property type="match status" value="1"/>
</dbReference>
<dbReference type="PANTHER" id="PTHR30146">
    <property type="entry name" value="LACI-RELATED TRANSCRIPTIONAL REPRESSOR"/>
    <property type="match status" value="1"/>
</dbReference>
<protein>
    <submittedName>
        <fullName evidence="6">LacI-family transcriptional regulator</fullName>
    </submittedName>
</protein>
<dbReference type="SUPFAM" id="SSF53822">
    <property type="entry name" value="Periplasmic binding protein-like I"/>
    <property type="match status" value="1"/>
</dbReference>
<dbReference type="Pfam" id="PF13377">
    <property type="entry name" value="Peripla_BP_3"/>
    <property type="match status" value="1"/>
</dbReference>
<name>Q9X862_STRCO</name>
<dbReference type="InterPro" id="IPR001387">
    <property type="entry name" value="Cro/C1-type_HTH"/>
</dbReference>
<dbReference type="Proteomes" id="UP000001973">
    <property type="component" value="Chromosome"/>
</dbReference>
<dbReference type="Gene3D" id="3.40.50.2300">
    <property type="match status" value="2"/>
</dbReference>
<dbReference type="PATRIC" id="fig|100226.15.peg.3564"/>
<dbReference type="InterPro" id="IPR010982">
    <property type="entry name" value="Lambda_DNA-bd_dom_sf"/>
</dbReference>
<dbReference type="STRING" id="100226.gene:17761127"/>
<dbReference type="InterPro" id="IPR000843">
    <property type="entry name" value="HTH_LacI"/>
</dbReference>
<keyword evidence="3" id="KW-0804">Transcription</keyword>
<dbReference type="PROSITE" id="PS50932">
    <property type="entry name" value="HTH_LACI_2"/>
    <property type="match status" value="1"/>
</dbReference>
<reference evidence="6 7" key="2">
    <citation type="journal article" date="2002" name="Nature">
        <title>Complete genome sequence of the model actinomycete Streptomyces coelicolor A3(2).</title>
        <authorList>
            <person name="Bentley S.D."/>
            <person name="Chater K.F."/>
            <person name="Cerdeno-Tarraga A.M."/>
            <person name="Challis G.L."/>
            <person name="Thomson N.R."/>
            <person name="James K.D."/>
            <person name="Harris D.E."/>
            <person name="Quail M.A."/>
            <person name="Kieser H."/>
            <person name="Harper D."/>
            <person name="Bateman A."/>
            <person name="Brown S."/>
            <person name="Chandra G."/>
            <person name="Chen C.W."/>
            <person name="Collins M."/>
            <person name="Cronin A."/>
            <person name="Fraser A."/>
            <person name="Goble A."/>
            <person name="Hidalgo J."/>
            <person name="Hornsby T."/>
            <person name="Howarth S."/>
            <person name="Huang C.H."/>
            <person name="Kieser T."/>
            <person name="Larke L."/>
            <person name="Murphy L."/>
            <person name="Oliver K."/>
            <person name="O'Neil S."/>
            <person name="Rabbinowitsch E."/>
            <person name="Rajandream M.A."/>
            <person name="Rutherford K."/>
            <person name="Rutter S."/>
            <person name="Seeger K."/>
            <person name="Saunders D."/>
            <person name="Sharp S."/>
            <person name="Squares R."/>
            <person name="Squares S."/>
            <person name="Taylor K."/>
            <person name="Warren T."/>
            <person name="Wietzorrek A."/>
            <person name="Woodward J."/>
            <person name="Barrell B.G."/>
            <person name="Parkhill J."/>
            <person name="Hopwood D.A."/>
        </authorList>
    </citation>
    <scope>NUCLEOTIDE SEQUENCE [LARGE SCALE GENOMIC DNA]</scope>
    <source>
        <strain evidence="7">ATCC BAA-471 / A3(2) / M145</strain>
    </source>
</reference>
<dbReference type="OrthoDB" id="9798934at2"/>
<dbReference type="GO" id="GO:0006355">
    <property type="term" value="P:regulation of DNA-templated transcription"/>
    <property type="evidence" value="ECO:0000318"/>
    <property type="project" value="GO_Central"/>
</dbReference>
<dbReference type="PIR" id="T36089">
    <property type="entry name" value="T36089"/>
</dbReference>
<gene>
    <name evidence="6" type="ordered locus">SCO3506</name>
    <name evidence="6" type="ORF">SCE134.07</name>
</gene>
<reference evidence="6 7" key="1">
    <citation type="journal article" date="1996" name="Mol. Microbiol.">
        <title>A set of ordered cosmids and a detailed genetic and physical map for the 8 Mb Streptomyces coelicolor A3(2) chromosome.</title>
        <authorList>
            <person name="Redenbach M."/>
            <person name="Kieser H.M."/>
            <person name="Denapaite D."/>
            <person name="Eichner A."/>
            <person name="Cullum J."/>
            <person name="Kinashi H."/>
            <person name="Hopwood D.A."/>
        </authorList>
    </citation>
    <scope>NUCLEOTIDE SEQUENCE [LARGE SCALE GENOMIC DNA]</scope>
    <source>
        <strain evidence="7">ATCC BAA-471 / A3(2) / M145</strain>
    </source>
</reference>
<dbReference type="InterPro" id="IPR028082">
    <property type="entry name" value="Peripla_BP_I"/>
</dbReference>
<accession>Q9X862</accession>
<dbReference type="InParanoid" id="Q9X862"/>
<keyword evidence="7" id="KW-1185">Reference proteome</keyword>
<feature type="domain" description="HTH lacI-type" evidence="4">
    <location>
        <begin position="4"/>
        <end position="59"/>
    </location>
</feature>
<keyword evidence="2" id="KW-0238">DNA-binding</keyword>
<dbReference type="SUPFAM" id="SSF47413">
    <property type="entry name" value="lambda repressor-like DNA-binding domains"/>
    <property type="match status" value="1"/>
</dbReference>
<dbReference type="CDD" id="cd01392">
    <property type="entry name" value="HTH_LacI"/>
    <property type="match status" value="1"/>
</dbReference>
<dbReference type="KEGG" id="sco:SCO3506"/>
<evidence type="ECO:0000313" key="7">
    <source>
        <dbReference type="Proteomes" id="UP000001973"/>
    </source>
</evidence>
<dbReference type="PhylomeDB" id="Q9X862"/>
<dbReference type="HOGENOM" id="CLU_037628_6_1_11"/>
<dbReference type="SMART" id="SM00354">
    <property type="entry name" value="HTH_LACI"/>
    <property type="match status" value="1"/>
</dbReference>
<evidence type="ECO:0000256" key="2">
    <source>
        <dbReference type="ARBA" id="ARBA00023125"/>
    </source>
</evidence>
<dbReference type="EMBL" id="AL645882">
    <property type="protein sequence ID" value="CAB41205.1"/>
    <property type="molecule type" value="Genomic_DNA"/>
</dbReference>
<keyword evidence="1" id="KW-0805">Transcription regulation</keyword>
<evidence type="ECO:0000256" key="3">
    <source>
        <dbReference type="ARBA" id="ARBA00023163"/>
    </source>
</evidence>
<evidence type="ECO:0000259" key="4">
    <source>
        <dbReference type="PROSITE" id="PS50932"/>
    </source>
</evidence>
<dbReference type="GO" id="GO:0000976">
    <property type="term" value="F:transcription cis-regulatory region binding"/>
    <property type="evidence" value="ECO:0000318"/>
    <property type="project" value="GO_Central"/>
</dbReference>
<dbReference type="PaxDb" id="100226-SCO3506"/>
<dbReference type="InterPro" id="IPR046335">
    <property type="entry name" value="LacI/GalR-like_sensor"/>
</dbReference>
<dbReference type="EMBL" id="AL939116">
    <property type="protein sequence ID" value="CAB41205.1"/>
    <property type="molecule type" value="Genomic_DNA"/>
</dbReference>
<sequence>MAGVTIYQVAEEAGVSPSTVSNLLNGRTGKMLPETRSRVESAIRRLGYRPNRAAQQLRTGRIQMLGLIVPSVANPFWGTFARHLEAAALAEGFYMLLCNSERDPERERRYVEELWGDGIGGVVLCSSLPSLDHVKPTVEAGLGLVAFDRTAQPGDPHRAVNIGTDNVLGMRLATEHLLALGHTRLAFVSGSIGSINRAERYSGFQQAIEAAGLPPEAGVVWSGADTVDFDDRDTAELGRVAALEILSSPHPPTAIVAINDMCALGIVAGTREAGLVVGRDVSVTGYDDIMLAGMAMPALTTVRQPVEEMAATAFAKLRQVMDGGGGETGQSILHRPALVVRDSTSAPAMSPVV</sequence>
<dbReference type="PROSITE" id="PS50943">
    <property type="entry name" value="HTH_CROC1"/>
    <property type="match status" value="1"/>
</dbReference>
<evidence type="ECO:0000259" key="5">
    <source>
        <dbReference type="PROSITE" id="PS50943"/>
    </source>
</evidence>
<dbReference type="Gene3D" id="1.10.260.40">
    <property type="entry name" value="lambda repressor-like DNA-binding domains"/>
    <property type="match status" value="1"/>
</dbReference>
<evidence type="ECO:0000256" key="1">
    <source>
        <dbReference type="ARBA" id="ARBA00023015"/>
    </source>
</evidence>
<dbReference type="eggNOG" id="COG1609">
    <property type="taxonomic scope" value="Bacteria"/>
</dbReference>
<proteinExistence type="predicted"/>
<feature type="domain" description="HTH cro/C1-type" evidence="5">
    <location>
        <begin position="2"/>
        <end position="28"/>
    </location>
</feature>
<dbReference type="AlphaFoldDB" id="Q9X862"/>